<sequence length="182" mass="19655">MPLGPLPSLPQPDRDGTRTREPIPAGRFILGNRVLVPMNGPKGIGIYIQSEESADIIDFHPCEGRGGGGGEGGGGAAATSESRQRLQAQQARGGADPVDPAWKDLLMELSVLDTSILGERERYELSIGRVFPMLKYIRDVPGEAGREWHGRTMVVVEKLGMSGKFGDLDLGRRKGLFDDFGL</sequence>
<keyword evidence="3" id="KW-1185">Reference proteome</keyword>
<comment type="caution">
    <text evidence="2">The sequence shown here is derived from an EMBL/GenBank/DDBJ whole genome shotgun (WGS) entry which is preliminary data.</text>
</comment>
<gene>
    <name evidence="2" type="ORF">B0A55_08773</name>
</gene>
<feature type="compositionally biased region" description="Low complexity" evidence="1">
    <location>
        <begin position="85"/>
        <end position="95"/>
    </location>
</feature>
<dbReference type="EMBL" id="NAJQ01000558">
    <property type="protein sequence ID" value="TKA67630.1"/>
    <property type="molecule type" value="Genomic_DNA"/>
</dbReference>
<protein>
    <submittedName>
        <fullName evidence="2">Uncharacterized protein</fullName>
    </submittedName>
</protein>
<dbReference type="Proteomes" id="UP000309340">
    <property type="component" value="Unassembled WGS sequence"/>
</dbReference>
<evidence type="ECO:0000256" key="1">
    <source>
        <dbReference type="SAM" id="MobiDB-lite"/>
    </source>
</evidence>
<dbReference type="AlphaFoldDB" id="A0A4U0WVD5"/>
<name>A0A4U0WVD5_9PEZI</name>
<feature type="compositionally biased region" description="Basic and acidic residues" evidence="1">
    <location>
        <begin position="12"/>
        <end position="21"/>
    </location>
</feature>
<evidence type="ECO:0000313" key="3">
    <source>
        <dbReference type="Proteomes" id="UP000309340"/>
    </source>
</evidence>
<reference evidence="2 3" key="1">
    <citation type="submission" date="2017-03" db="EMBL/GenBank/DDBJ databases">
        <title>Genomes of endolithic fungi from Antarctica.</title>
        <authorList>
            <person name="Coleine C."/>
            <person name="Masonjones S."/>
            <person name="Stajich J.E."/>
        </authorList>
    </citation>
    <scope>NUCLEOTIDE SEQUENCE [LARGE SCALE GENOMIC DNA]</scope>
    <source>
        <strain evidence="2 3">CCFEE 5184</strain>
    </source>
</reference>
<evidence type="ECO:0000313" key="2">
    <source>
        <dbReference type="EMBL" id="TKA67630.1"/>
    </source>
</evidence>
<feature type="region of interest" description="Disordered" evidence="1">
    <location>
        <begin position="60"/>
        <end position="96"/>
    </location>
</feature>
<accession>A0A4U0WVD5</accession>
<feature type="compositionally biased region" description="Gly residues" evidence="1">
    <location>
        <begin position="64"/>
        <end position="76"/>
    </location>
</feature>
<feature type="region of interest" description="Disordered" evidence="1">
    <location>
        <begin position="1"/>
        <end position="24"/>
    </location>
</feature>
<organism evidence="2 3">
    <name type="scientific">Friedmanniomyces simplex</name>
    <dbReference type="NCBI Taxonomy" id="329884"/>
    <lineage>
        <taxon>Eukaryota</taxon>
        <taxon>Fungi</taxon>
        <taxon>Dikarya</taxon>
        <taxon>Ascomycota</taxon>
        <taxon>Pezizomycotina</taxon>
        <taxon>Dothideomycetes</taxon>
        <taxon>Dothideomycetidae</taxon>
        <taxon>Mycosphaerellales</taxon>
        <taxon>Teratosphaeriaceae</taxon>
        <taxon>Friedmanniomyces</taxon>
    </lineage>
</organism>
<feature type="compositionally biased region" description="Pro residues" evidence="1">
    <location>
        <begin position="1"/>
        <end position="10"/>
    </location>
</feature>
<proteinExistence type="predicted"/>